<dbReference type="RefSeq" id="XP_004990737.1">
    <property type="nucleotide sequence ID" value="XM_004990680.1"/>
</dbReference>
<dbReference type="GO" id="GO:0006465">
    <property type="term" value="P:signal peptide processing"/>
    <property type="evidence" value="ECO:0007669"/>
    <property type="project" value="InterPro"/>
</dbReference>
<dbReference type="InterPro" id="IPR019533">
    <property type="entry name" value="Peptidase_S26"/>
</dbReference>
<dbReference type="OrthoDB" id="9996127at2759"/>
<dbReference type="FunFam" id="2.10.109.10:FF:000005">
    <property type="entry name" value="Mitochondrial inner membrane protease subunit"/>
    <property type="match status" value="1"/>
</dbReference>
<dbReference type="PANTHER" id="PTHR46041:SF2">
    <property type="entry name" value="MITOCHONDRIAL INNER MEMBRANE PROTEASE SUBUNIT 2"/>
    <property type="match status" value="1"/>
</dbReference>
<dbReference type="Proteomes" id="UP000007799">
    <property type="component" value="Unassembled WGS sequence"/>
</dbReference>
<dbReference type="GO" id="GO:0006627">
    <property type="term" value="P:protein processing involved in protein targeting to mitochondrion"/>
    <property type="evidence" value="ECO:0007669"/>
    <property type="project" value="InterPro"/>
</dbReference>
<dbReference type="Gene3D" id="2.10.109.10">
    <property type="entry name" value="Umud Fragment, subunit A"/>
    <property type="match status" value="1"/>
</dbReference>
<dbReference type="NCBIfam" id="TIGR02227">
    <property type="entry name" value="sigpep_I_bact"/>
    <property type="match status" value="1"/>
</dbReference>
<keyword evidence="6 11" id="KW-0378">Hydrolase</keyword>
<keyword evidence="5 11" id="KW-0999">Mitochondrion inner membrane</keyword>
<evidence type="ECO:0000313" key="15">
    <source>
        <dbReference type="Proteomes" id="UP000007799"/>
    </source>
</evidence>
<evidence type="ECO:0000256" key="4">
    <source>
        <dbReference type="ARBA" id="ARBA00022692"/>
    </source>
</evidence>
<dbReference type="FunCoup" id="F2UJU4">
    <property type="interactions" value="342"/>
</dbReference>
<comment type="similarity">
    <text evidence="2">Belongs to the peptidase S26 family. IMP2 subfamily.</text>
</comment>
<gene>
    <name evidence="14" type="ORF">PTSG_08488</name>
</gene>
<dbReference type="GO" id="GO:0004252">
    <property type="term" value="F:serine-type endopeptidase activity"/>
    <property type="evidence" value="ECO:0007669"/>
    <property type="project" value="InterPro"/>
</dbReference>
<evidence type="ECO:0000256" key="2">
    <source>
        <dbReference type="ARBA" id="ARBA00007066"/>
    </source>
</evidence>
<keyword evidence="9" id="KW-0472">Membrane</keyword>
<evidence type="ECO:0000256" key="6">
    <source>
        <dbReference type="ARBA" id="ARBA00022801"/>
    </source>
</evidence>
<keyword evidence="15" id="KW-1185">Reference proteome</keyword>
<name>F2UJU4_SALR5</name>
<dbReference type="GeneID" id="16071295"/>
<evidence type="ECO:0000313" key="14">
    <source>
        <dbReference type="EMBL" id="EGD77393.1"/>
    </source>
</evidence>
<keyword evidence="8 11" id="KW-0496">Mitochondrion</keyword>
<dbReference type="OMA" id="WIPVIAW"/>
<feature type="signal peptide" evidence="12">
    <location>
        <begin position="1"/>
        <end position="30"/>
    </location>
</feature>
<evidence type="ECO:0000256" key="3">
    <source>
        <dbReference type="ARBA" id="ARBA00022670"/>
    </source>
</evidence>
<dbReference type="Pfam" id="PF10502">
    <property type="entry name" value="Peptidase_S26"/>
    <property type="match status" value="2"/>
</dbReference>
<dbReference type="STRING" id="946362.F2UJU4"/>
<comment type="subcellular location">
    <subcellularLocation>
        <location evidence="1">Mitochondrion inner membrane</location>
        <topology evidence="1">Single-pass membrane protein</topology>
    </subcellularLocation>
</comment>
<dbReference type="PANTHER" id="PTHR46041">
    <property type="entry name" value="MITOCHONDRIAL INNER MEMBRANE PROTEASE SUBUNIT 2"/>
    <property type="match status" value="1"/>
</dbReference>
<dbReference type="SUPFAM" id="SSF51306">
    <property type="entry name" value="LexA/Signal peptidase"/>
    <property type="match status" value="1"/>
</dbReference>
<keyword evidence="3 11" id="KW-0645">Protease</keyword>
<feature type="domain" description="Peptidase S26" evidence="13">
    <location>
        <begin position="106"/>
        <end position="144"/>
    </location>
</feature>
<organism evidence="15">
    <name type="scientific">Salpingoeca rosetta (strain ATCC 50818 / BSB-021)</name>
    <dbReference type="NCBI Taxonomy" id="946362"/>
    <lineage>
        <taxon>Eukaryota</taxon>
        <taxon>Choanoflagellata</taxon>
        <taxon>Craspedida</taxon>
        <taxon>Salpingoecidae</taxon>
        <taxon>Salpingoeca</taxon>
    </lineage>
</organism>
<accession>F2UJU4</accession>
<dbReference type="CDD" id="cd06530">
    <property type="entry name" value="S26_SPase_I"/>
    <property type="match status" value="1"/>
</dbReference>
<evidence type="ECO:0000256" key="1">
    <source>
        <dbReference type="ARBA" id="ARBA00004434"/>
    </source>
</evidence>
<dbReference type="InParanoid" id="F2UJU4"/>
<evidence type="ECO:0000256" key="11">
    <source>
        <dbReference type="RuleBase" id="RU362041"/>
    </source>
</evidence>
<sequence length="178" mass="19913">MRKLLQRVGVSVALAVTVSDVFVSVMPVQGTSMQPTLNPDAHKPVPTPRDWVLVNKTVQRFSSVQRGDVVVMKSPTDPKGRMVKRVLGKEFDVVRPRAVGAHLVTLRAGHMWVEGDNADRTIDSNSFGPVSESMVQGRVECVVWPPSRWGRVRSQQLDSQRLVYANNRKKTKKSDRNN</sequence>
<dbReference type="InterPro" id="IPR000223">
    <property type="entry name" value="Pept_S26A_signal_pept_1"/>
</dbReference>
<evidence type="ECO:0000256" key="9">
    <source>
        <dbReference type="ARBA" id="ARBA00023136"/>
    </source>
</evidence>
<dbReference type="InterPro" id="IPR036286">
    <property type="entry name" value="LexA/Signal_pep-like_sf"/>
</dbReference>
<feature type="domain" description="Peptidase S26" evidence="13">
    <location>
        <begin position="2"/>
        <end position="94"/>
    </location>
</feature>
<dbReference type="InterPro" id="IPR037730">
    <property type="entry name" value="IMP2"/>
</dbReference>
<evidence type="ECO:0000256" key="10">
    <source>
        <dbReference type="PIRSR" id="PIRSR600223-1"/>
    </source>
</evidence>
<evidence type="ECO:0000256" key="7">
    <source>
        <dbReference type="ARBA" id="ARBA00022989"/>
    </source>
</evidence>
<feature type="chain" id="PRO_5003291160" description="Mitochondrial inner membrane protease subunit" evidence="12">
    <location>
        <begin position="31"/>
        <end position="178"/>
    </location>
</feature>
<evidence type="ECO:0000256" key="8">
    <source>
        <dbReference type="ARBA" id="ARBA00023128"/>
    </source>
</evidence>
<evidence type="ECO:0000256" key="12">
    <source>
        <dbReference type="SAM" id="SignalP"/>
    </source>
</evidence>
<keyword evidence="7" id="KW-1133">Transmembrane helix</keyword>
<keyword evidence="4" id="KW-0812">Transmembrane</keyword>
<dbReference type="eggNOG" id="KOG1568">
    <property type="taxonomic scope" value="Eukaryota"/>
</dbReference>
<proteinExistence type="inferred from homology"/>
<dbReference type="EC" id="3.4.21.-" evidence="11"/>
<evidence type="ECO:0000259" key="13">
    <source>
        <dbReference type="Pfam" id="PF10502"/>
    </source>
</evidence>
<reference evidence="14" key="1">
    <citation type="submission" date="2009-08" db="EMBL/GenBank/DDBJ databases">
        <title>Annotation of Salpingoeca rosetta.</title>
        <authorList>
            <consortium name="The Broad Institute Genome Sequencing Platform"/>
            <person name="Russ C."/>
            <person name="Cuomo C."/>
            <person name="Burger G."/>
            <person name="Gray M.W."/>
            <person name="Holland P.W.H."/>
            <person name="King N."/>
            <person name="Lang F.B.F."/>
            <person name="Roger A.J."/>
            <person name="Ruiz-Trillo I."/>
            <person name="Young S.K."/>
            <person name="Zeng Q."/>
            <person name="Gargeya S."/>
            <person name="Alvarado L."/>
            <person name="Berlin A."/>
            <person name="Chapman S.B."/>
            <person name="Chen Z."/>
            <person name="Freedman E."/>
            <person name="Gellesch M."/>
            <person name="Goldberg J."/>
            <person name="Griggs A."/>
            <person name="Gujja S."/>
            <person name="Heilman E."/>
            <person name="Heiman D."/>
            <person name="Howarth C."/>
            <person name="Mehta T."/>
            <person name="Neiman D."/>
            <person name="Pearson M."/>
            <person name="Roberts A."/>
            <person name="Saif S."/>
            <person name="Shea T."/>
            <person name="Shenoy N."/>
            <person name="Sisk P."/>
            <person name="Stolte C."/>
            <person name="Sykes S."/>
            <person name="White J."/>
            <person name="Yandava C."/>
            <person name="Haas B."/>
            <person name="Nusbaum C."/>
            <person name="Birren B."/>
        </authorList>
    </citation>
    <scope>NUCLEOTIDE SEQUENCE [LARGE SCALE GENOMIC DNA]</scope>
    <source>
        <strain evidence="14">ATCC 50818</strain>
    </source>
</reference>
<feature type="active site" evidence="10">
    <location>
        <position position="32"/>
    </location>
</feature>
<protein>
    <recommendedName>
        <fullName evidence="11">Mitochondrial inner membrane protease subunit</fullName>
        <ecNumber evidence="11">3.4.21.-</ecNumber>
    </recommendedName>
</protein>
<dbReference type="AlphaFoldDB" id="F2UJU4"/>
<evidence type="ECO:0000256" key="5">
    <source>
        <dbReference type="ARBA" id="ARBA00022792"/>
    </source>
</evidence>
<dbReference type="EMBL" id="GL832977">
    <property type="protein sequence ID" value="EGD77393.1"/>
    <property type="molecule type" value="Genomic_DNA"/>
</dbReference>
<keyword evidence="12" id="KW-0732">Signal</keyword>
<dbReference type="PRINTS" id="PR00727">
    <property type="entry name" value="LEADERPTASE"/>
</dbReference>
<feature type="active site" evidence="10">
    <location>
        <position position="84"/>
    </location>
</feature>
<dbReference type="GO" id="GO:0042720">
    <property type="term" value="C:mitochondrial inner membrane peptidase complex"/>
    <property type="evidence" value="ECO:0007669"/>
    <property type="project" value="InterPro"/>
</dbReference>
<dbReference type="KEGG" id="sre:PTSG_08488"/>